<dbReference type="OrthoDB" id="9803618at2"/>
<sequence length="452" mass="49889">MNLQEFKDKLFQLGEEHGFTDMELYYEREEKFVCELFKGEIDSYDTSEVFGTSFRGLYKGKMGYAFTEKLDEESLSYLIENAKENSKFIEDEVQEEIFAGSEKYGEGNFYSADLAEVTIPEKINLLKEIEKHIYSYDERVTGTDYFMLSSGETEKAILNSKGLNLSEKVNHVGIYVSVIVKQGDQVKNGVYSKFTRDFSILNPKEIAKHAVEEALSQLYAQSAESKNYPVLLRNDAASALLQTFIPVFSAEITQKGQSALKGKTGESIAVPLLTIIDDPFLEEGLLSSNFDSEGAATVRKDIVKDGRLVTLMHNRKTAQKDGVESTGNAYKASYKGALTVAPTNLHVVPSDQSYDALVSSISEGIIITELSGLHSGANTVSGDFSIAANGYYVKDGKVQNAVNQMTIAGNFYELLNNIEAIGSDLEFSMGFMAIGYIGSPSLLIRELAVTVE</sequence>
<dbReference type="SUPFAM" id="SSF111283">
    <property type="entry name" value="Putative modulator of DNA gyrase, PmbA/TldD"/>
    <property type="match status" value="1"/>
</dbReference>
<dbReference type="PANTHER" id="PTHR43421">
    <property type="entry name" value="METALLOPROTEASE PMBA"/>
    <property type="match status" value="1"/>
</dbReference>
<dbReference type="RefSeq" id="WP_053437188.1">
    <property type="nucleotide sequence ID" value="NZ_LGUF01000007.1"/>
</dbReference>
<feature type="domain" description="Metalloprotease TldD/E central" evidence="4">
    <location>
        <begin position="113"/>
        <end position="218"/>
    </location>
</feature>
<dbReference type="InterPro" id="IPR035068">
    <property type="entry name" value="TldD/PmbA_N"/>
</dbReference>
<comment type="caution">
    <text evidence="5">The sequence shown here is derived from an EMBL/GenBank/DDBJ whole genome shotgun (WGS) entry which is preliminary data.</text>
</comment>
<dbReference type="PANTHER" id="PTHR43421:SF1">
    <property type="entry name" value="METALLOPROTEASE PMBA"/>
    <property type="match status" value="1"/>
</dbReference>
<organism evidence="5 6">
    <name type="scientific">Sporosarcina globispora</name>
    <name type="common">Bacillus globisporus</name>
    <dbReference type="NCBI Taxonomy" id="1459"/>
    <lineage>
        <taxon>Bacteria</taxon>
        <taxon>Bacillati</taxon>
        <taxon>Bacillota</taxon>
        <taxon>Bacilli</taxon>
        <taxon>Bacillales</taxon>
        <taxon>Caryophanaceae</taxon>
        <taxon>Sporosarcina</taxon>
    </lineage>
</organism>
<evidence type="ECO:0000259" key="4">
    <source>
        <dbReference type="Pfam" id="PF19290"/>
    </source>
</evidence>
<dbReference type="GO" id="GO:0006508">
    <property type="term" value="P:proteolysis"/>
    <property type="evidence" value="ECO:0007669"/>
    <property type="project" value="InterPro"/>
</dbReference>
<proteinExistence type="inferred from homology"/>
<dbReference type="InterPro" id="IPR036059">
    <property type="entry name" value="TldD/PmbA_sf"/>
</dbReference>
<feature type="domain" description="Metalloprotease TldD/E N-terminal" evidence="2">
    <location>
        <begin position="23"/>
        <end position="85"/>
    </location>
</feature>
<dbReference type="GO" id="GO:0008237">
    <property type="term" value="F:metallopeptidase activity"/>
    <property type="evidence" value="ECO:0007669"/>
    <property type="project" value="InterPro"/>
</dbReference>
<evidence type="ECO:0000313" key="6">
    <source>
        <dbReference type="Proteomes" id="UP000037109"/>
    </source>
</evidence>
<dbReference type="AlphaFoldDB" id="A0A0M0GK02"/>
<evidence type="ECO:0000313" key="5">
    <source>
        <dbReference type="EMBL" id="KON89822.1"/>
    </source>
</evidence>
<dbReference type="Pfam" id="PF19289">
    <property type="entry name" value="PmbA_TldD_3rd"/>
    <property type="match status" value="1"/>
</dbReference>
<dbReference type="Pfam" id="PF19290">
    <property type="entry name" value="PmbA_TldD_2nd"/>
    <property type="match status" value="1"/>
</dbReference>
<accession>A0A0M0GK02</accession>
<dbReference type="Proteomes" id="UP000037109">
    <property type="component" value="Unassembled WGS sequence"/>
</dbReference>
<dbReference type="Gene3D" id="3.30.2290.10">
    <property type="entry name" value="PmbA/TldD superfamily"/>
    <property type="match status" value="1"/>
</dbReference>
<dbReference type="InterPro" id="IPR045569">
    <property type="entry name" value="Metalloprtase-TldD/E_C"/>
</dbReference>
<dbReference type="STRING" id="1459.AF332_25410"/>
<dbReference type="EMBL" id="LGUF01000007">
    <property type="protein sequence ID" value="KON89822.1"/>
    <property type="molecule type" value="Genomic_DNA"/>
</dbReference>
<gene>
    <name evidence="5" type="ORF">AF332_25410</name>
</gene>
<evidence type="ECO:0000259" key="2">
    <source>
        <dbReference type="Pfam" id="PF01523"/>
    </source>
</evidence>
<dbReference type="InterPro" id="IPR002510">
    <property type="entry name" value="Metalloprtase-TldD/E_N"/>
</dbReference>
<protein>
    <submittedName>
        <fullName evidence="5">Peptidase U62</fullName>
    </submittedName>
</protein>
<dbReference type="Pfam" id="PF01523">
    <property type="entry name" value="PmbA_TldD_1st"/>
    <property type="match status" value="1"/>
</dbReference>
<reference evidence="6" key="1">
    <citation type="submission" date="2015-07" db="EMBL/GenBank/DDBJ databases">
        <title>Fjat-10036 dsm4.</title>
        <authorList>
            <person name="Liu B."/>
            <person name="Wang J."/>
            <person name="Zhu Y."/>
            <person name="Liu G."/>
            <person name="Chen Q."/>
            <person name="Chen Z."/>
            <person name="Lan J."/>
            <person name="Che J."/>
            <person name="Ge C."/>
            <person name="Shi H."/>
            <person name="Pan Z."/>
            <person name="Liu X."/>
        </authorList>
    </citation>
    <scope>NUCLEOTIDE SEQUENCE [LARGE SCALE GENOMIC DNA]</scope>
    <source>
        <strain evidence="6">DSM 4</strain>
    </source>
</reference>
<keyword evidence="6" id="KW-1185">Reference proteome</keyword>
<dbReference type="PATRIC" id="fig|1459.3.peg.5580"/>
<dbReference type="InterPro" id="IPR045570">
    <property type="entry name" value="Metalloprtase-TldD/E_cen_dom"/>
</dbReference>
<dbReference type="InterPro" id="IPR047657">
    <property type="entry name" value="PmbA"/>
</dbReference>
<evidence type="ECO:0000256" key="1">
    <source>
        <dbReference type="ARBA" id="ARBA00005836"/>
    </source>
</evidence>
<evidence type="ECO:0000259" key="3">
    <source>
        <dbReference type="Pfam" id="PF19289"/>
    </source>
</evidence>
<feature type="domain" description="Metalloprotease TldD/E C-terminal" evidence="3">
    <location>
        <begin position="226"/>
        <end position="450"/>
    </location>
</feature>
<comment type="similarity">
    <text evidence="1">Belongs to the peptidase U62 family.</text>
</comment>
<dbReference type="GO" id="GO:0005829">
    <property type="term" value="C:cytosol"/>
    <property type="evidence" value="ECO:0007669"/>
    <property type="project" value="TreeGrafter"/>
</dbReference>
<name>A0A0M0GK02_SPOGL</name>